<reference evidence="1" key="1">
    <citation type="submission" date="2021-04" db="EMBL/GenBank/DDBJ databases">
        <authorList>
            <person name="Tunstrom K."/>
        </authorList>
    </citation>
    <scope>NUCLEOTIDE SEQUENCE</scope>
</reference>
<keyword evidence="2" id="KW-1185">Reference proteome</keyword>
<accession>A0A8S3WQ70</accession>
<evidence type="ECO:0000313" key="1">
    <source>
        <dbReference type="EMBL" id="CAG4975209.1"/>
    </source>
</evidence>
<dbReference type="AlphaFoldDB" id="A0A8S3WQ70"/>
<protein>
    <submittedName>
        <fullName evidence="1">(apollo) hypothetical protein</fullName>
    </submittedName>
</protein>
<dbReference type="OrthoDB" id="7429635at2759"/>
<gene>
    <name evidence="1" type="ORF">PAPOLLO_LOCUS9075</name>
</gene>
<proteinExistence type="predicted"/>
<evidence type="ECO:0000313" key="2">
    <source>
        <dbReference type="Proteomes" id="UP000691718"/>
    </source>
</evidence>
<sequence>MPRCLDTDLLWELLDFEAWHLRAHDLHASMLKKIAALEVQDVQQPGAPHTAHGQFNPALECTRLSEINYRTRPTPRRYAKDSHGNDL</sequence>
<name>A0A8S3WQ70_PARAO</name>
<dbReference type="EMBL" id="CAJQZP010000644">
    <property type="protein sequence ID" value="CAG4975209.1"/>
    <property type="molecule type" value="Genomic_DNA"/>
</dbReference>
<comment type="caution">
    <text evidence="1">The sequence shown here is derived from an EMBL/GenBank/DDBJ whole genome shotgun (WGS) entry which is preliminary data.</text>
</comment>
<organism evidence="1 2">
    <name type="scientific">Parnassius apollo</name>
    <name type="common">Apollo butterfly</name>
    <name type="synonym">Papilio apollo</name>
    <dbReference type="NCBI Taxonomy" id="110799"/>
    <lineage>
        <taxon>Eukaryota</taxon>
        <taxon>Metazoa</taxon>
        <taxon>Ecdysozoa</taxon>
        <taxon>Arthropoda</taxon>
        <taxon>Hexapoda</taxon>
        <taxon>Insecta</taxon>
        <taxon>Pterygota</taxon>
        <taxon>Neoptera</taxon>
        <taxon>Endopterygota</taxon>
        <taxon>Lepidoptera</taxon>
        <taxon>Glossata</taxon>
        <taxon>Ditrysia</taxon>
        <taxon>Papilionoidea</taxon>
        <taxon>Papilionidae</taxon>
        <taxon>Parnassiinae</taxon>
        <taxon>Parnassini</taxon>
        <taxon>Parnassius</taxon>
        <taxon>Parnassius</taxon>
    </lineage>
</organism>
<dbReference type="Proteomes" id="UP000691718">
    <property type="component" value="Unassembled WGS sequence"/>
</dbReference>